<proteinExistence type="predicted"/>
<gene>
    <name evidence="1" type="ORF">K8W16_09215</name>
</gene>
<dbReference type="EMBL" id="DYZA01000187">
    <property type="protein sequence ID" value="HJD97809.1"/>
    <property type="molecule type" value="Genomic_DNA"/>
</dbReference>
<evidence type="ECO:0000313" key="1">
    <source>
        <dbReference type="EMBL" id="HJD97809.1"/>
    </source>
</evidence>
<dbReference type="Proteomes" id="UP000698963">
    <property type="component" value="Unassembled WGS sequence"/>
</dbReference>
<name>A0A921AXB1_9BACT</name>
<organism evidence="1 2">
    <name type="scientific">Mailhella massiliensis</name>
    <dbReference type="NCBI Taxonomy" id="1903261"/>
    <lineage>
        <taxon>Bacteria</taxon>
        <taxon>Pseudomonadati</taxon>
        <taxon>Thermodesulfobacteriota</taxon>
        <taxon>Desulfovibrionia</taxon>
        <taxon>Desulfovibrionales</taxon>
        <taxon>Desulfovibrionaceae</taxon>
        <taxon>Mailhella</taxon>
    </lineage>
</organism>
<dbReference type="AlphaFoldDB" id="A0A921AXB1"/>
<evidence type="ECO:0000313" key="2">
    <source>
        <dbReference type="Proteomes" id="UP000698963"/>
    </source>
</evidence>
<feature type="non-terminal residue" evidence="1">
    <location>
        <position position="158"/>
    </location>
</feature>
<reference evidence="1" key="1">
    <citation type="journal article" date="2021" name="PeerJ">
        <title>Extensive microbial diversity within the chicken gut microbiome revealed by metagenomics and culture.</title>
        <authorList>
            <person name="Gilroy R."/>
            <person name="Ravi A."/>
            <person name="Getino M."/>
            <person name="Pursley I."/>
            <person name="Horton D.L."/>
            <person name="Alikhan N.F."/>
            <person name="Baker D."/>
            <person name="Gharbi K."/>
            <person name="Hall N."/>
            <person name="Watson M."/>
            <person name="Adriaenssens E.M."/>
            <person name="Foster-Nyarko E."/>
            <person name="Jarju S."/>
            <person name="Secka A."/>
            <person name="Antonio M."/>
            <person name="Oren A."/>
            <person name="Chaudhuri R.R."/>
            <person name="La Ragione R."/>
            <person name="Hildebrand F."/>
            <person name="Pallen M.J."/>
        </authorList>
    </citation>
    <scope>NUCLEOTIDE SEQUENCE</scope>
    <source>
        <strain evidence="1">ChiGjej2B2-19336</strain>
    </source>
</reference>
<comment type="caution">
    <text evidence="1">The sequence shown here is derived from an EMBL/GenBank/DDBJ whole genome shotgun (WGS) entry which is preliminary data.</text>
</comment>
<accession>A0A921AXB1</accession>
<protein>
    <submittedName>
        <fullName evidence="1">Uncharacterized protein</fullName>
    </submittedName>
</protein>
<sequence>MAYPALFRHLFGDNPVRPFKFRKELIPLDVDAVETFRKSLIGCLIPTTMATLPSCLGIPDGSLFLFEDYPELKEKYDAGGFNGMLLESTATSEEKDAWRGKWIKHPQGLGLYAPRLQGLFLRNAVTPGRYNVPGMPGITASFGLRWGSTVNTGSGAIS</sequence>
<reference evidence="1" key="2">
    <citation type="submission" date="2021-09" db="EMBL/GenBank/DDBJ databases">
        <authorList>
            <person name="Gilroy R."/>
        </authorList>
    </citation>
    <scope>NUCLEOTIDE SEQUENCE</scope>
    <source>
        <strain evidence="1">ChiGjej2B2-19336</strain>
    </source>
</reference>